<dbReference type="AlphaFoldDB" id="A0AAF6BR24"/>
<reference evidence="2" key="1">
    <citation type="journal article" date="2020" name="Curr. Biol.">
        <title>Chromatin organization in early land plants reveals an ancestral association between H3K27me3, transposons, and constitutive heterochromatin.</title>
        <authorList>
            <person name="Montgomery S.A."/>
            <person name="Tanizawa Y."/>
            <person name="Galik B."/>
            <person name="Wang N."/>
            <person name="Ito T."/>
            <person name="Mochizuki T."/>
            <person name="Akimcheva S."/>
            <person name="Bowman J.L."/>
            <person name="Cognat V."/>
            <person name="Marechal-Drouard L."/>
            <person name="Ekker H."/>
            <person name="Hong S.F."/>
            <person name="Kohchi T."/>
            <person name="Lin S.S."/>
            <person name="Liu L.D."/>
            <person name="Nakamura Y."/>
            <person name="Valeeva L.R."/>
            <person name="Shakirov E.V."/>
            <person name="Shippen D.E."/>
            <person name="Wei W.L."/>
            <person name="Yagura M."/>
            <person name="Yamaoka S."/>
            <person name="Yamato K.T."/>
            <person name="Liu C."/>
            <person name="Berger F."/>
        </authorList>
    </citation>
    <scope>NUCLEOTIDE SEQUENCE [LARGE SCALE GENOMIC DNA]</scope>
    <source>
        <strain evidence="2">Tak-1</strain>
    </source>
</reference>
<name>A0AAF6BR24_MARPO</name>
<dbReference type="PROSITE" id="PS51257">
    <property type="entry name" value="PROKAR_LIPOPROTEIN"/>
    <property type="match status" value="1"/>
</dbReference>
<evidence type="ECO:0000313" key="1">
    <source>
        <dbReference type="EMBL" id="BBN14458.1"/>
    </source>
</evidence>
<gene>
    <name evidence="1" type="ORF">Mp_6g11900</name>
</gene>
<organism evidence="1 2">
    <name type="scientific">Marchantia polymorpha subsp. ruderalis</name>
    <dbReference type="NCBI Taxonomy" id="1480154"/>
    <lineage>
        <taxon>Eukaryota</taxon>
        <taxon>Viridiplantae</taxon>
        <taxon>Streptophyta</taxon>
        <taxon>Embryophyta</taxon>
        <taxon>Marchantiophyta</taxon>
        <taxon>Marchantiopsida</taxon>
        <taxon>Marchantiidae</taxon>
        <taxon>Marchantiales</taxon>
        <taxon>Marchantiaceae</taxon>
        <taxon>Marchantia</taxon>
    </lineage>
</organism>
<sequence length="68" mass="7595">MKMKPITMRFCLLGVDRLKSSEFHGFCLAGLACPRSCDCEQISAGLQASDYNQQELSMVLHSSRVIEL</sequence>
<accession>A0AAF6BR24</accession>
<dbReference type="EMBL" id="AP019871">
    <property type="protein sequence ID" value="BBN14458.1"/>
    <property type="molecule type" value="Genomic_DNA"/>
</dbReference>
<dbReference type="Proteomes" id="UP001162541">
    <property type="component" value="Chromosome 6"/>
</dbReference>
<evidence type="ECO:0000313" key="2">
    <source>
        <dbReference type="Proteomes" id="UP001162541"/>
    </source>
</evidence>
<protein>
    <submittedName>
        <fullName evidence="1">Uncharacterized protein</fullName>
    </submittedName>
</protein>
<proteinExistence type="predicted"/>